<reference evidence="2" key="1">
    <citation type="submission" date="2022-10" db="EMBL/GenBank/DDBJ databases">
        <title>The WGS of Solirubrobacter sp. CPCC 204708.</title>
        <authorList>
            <person name="Jiang Z."/>
        </authorList>
    </citation>
    <scope>NUCLEOTIDE SEQUENCE</scope>
    <source>
        <strain evidence="2">CPCC 204708</strain>
    </source>
</reference>
<organism evidence="2 3">
    <name type="scientific">Solirubrobacter deserti</name>
    <dbReference type="NCBI Taxonomy" id="2282478"/>
    <lineage>
        <taxon>Bacteria</taxon>
        <taxon>Bacillati</taxon>
        <taxon>Actinomycetota</taxon>
        <taxon>Thermoleophilia</taxon>
        <taxon>Solirubrobacterales</taxon>
        <taxon>Solirubrobacteraceae</taxon>
        <taxon>Solirubrobacter</taxon>
    </lineage>
</organism>
<dbReference type="Pfam" id="PF00581">
    <property type="entry name" value="Rhodanese"/>
    <property type="match status" value="1"/>
</dbReference>
<comment type="caution">
    <text evidence="2">The sequence shown here is derived from an EMBL/GenBank/DDBJ whole genome shotgun (WGS) entry which is preliminary data.</text>
</comment>
<name>A0ABT4RP23_9ACTN</name>
<keyword evidence="3" id="KW-1185">Reference proteome</keyword>
<proteinExistence type="predicted"/>
<gene>
    <name evidence="2" type="ORF">OJ962_22680</name>
</gene>
<dbReference type="PROSITE" id="PS50206">
    <property type="entry name" value="RHODANESE_3"/>
    <property type="match status" value="1"/>
</dbReference>
<evidence type="ECO:0000259" key="1">
    <source>
        <dbReference type="PROSITE" id="PS50206"/>
    </source>
</evidence>
<evidence type="ECO:0000313" key="3">
    <source>
        <dbReference type="Proteomes" id="UP001147700"/>
    </source>
</evidence>
<dbReference type="SMART" id="SM00450">
    <property type="entry name" value="RHOD"/>
    <property type="match status" value="1"/>
</dbReference>
<evidence type="ECO:0000313" key="2">
    <source>
        <dbReference type="EMBL" id="MDA0140322.1"/>
    </source>
</evidence>
<dbReference type="Gene3D" id="3.40.250.10">
    <property type="entry name" value="Rhodanese-like domain"/>
    <property type="match status" value="1"/>
</dbReference>
<dbReference type="InterPro" id="IPR001763">
    <property type="entry name" value="Rhodanese-like_dom"/>
</dbReference>
<dbReference type="PANTHER" id="PTHR43031:SF1">
    <property type="entry name" value="PYRIDINE NUCLEOTIDE-DISULPHIDE OXIDOREDUCTASE"/>
    <property type="match status" value="1"/>
</dbReference>
<dbReference type="EMBL" id="JAPCID010000037">
    <property type="protein sequence ID" value="MDA0140322.1"/>
    <property type="molecule type" value="Genomic_DNA"/>
</dbReference>
<protein>
    <submittedName>
        <fullName evidence="2">Rhodanese-like domain-containing protein</fullName>
    </submittedName>
</protein>
<dbReference type="Proteomes" id="UP001147700">
    <property type="component" value="Unassembled WGS sequence"/>
</dbReference>
<dbReference type="InterPro" id="IPR036873">
    <property type="entry name" value="Rhodanese-like_dom_sf"/>
</dbReference>
<dbReference type="PANTHER" id="PTHR43031">
    <property type="entry name" value="FAD-DEPENDENT OXIDOREDUCTASE"/>
    <property type="match status" value="1"/>
</dbReference>
<accession>A0ABT4RP23</accession>
<feature type="domain" description="Rhodanese" evidence="1">
    <location>
        <begin position="46"/>
        <end position="135"/>
    </location>
</feature>
<dbReference type="RefSeq" id="WP_202955087.1">
    <property type="nucleotide sequence ID" value="NZ_JAPCID010000037.1"/>
</dbReference>
<dbReference type="InterPro" id="IPR050229">
    <property type="entry name" value="GlpE_sulfurtransferase"/>
</dbReference>
<sequence>MSTIAQRASRVSQIAPAPPEIAHRHFVDRLSVETDCADVAADLAEEIADYTVVDVRGRASYERAHVPGALNAPSGEIDATVAAALPEGLLVVYCWGPGCNGAHKAARALTAEGRQVKEMIGGMEYWIREGQPIAGTQAEALIDRADHALVG</sequence>
<dbReference type="SUPFAM" id="SSF52821">
    <property type="entry name" value="Rhodanese/Cell cycle control phosphatase"/>
    <property type="match status" value="1"/>
</dbReference>